<dbReference type="VEuPathDB" id="VectorBase:RSAN_035573"/>
<evidence type="ECO:0000313" key="1">
    <source>
        <dbReference type="EMBL" id="KAH7955653.1"/>
    </source>
</evidence>
<evidence type="ECO:0000313" key="2">
    <source>
        <dbReference type="Proteomes" id="UP000821837"/>
    </source>
</evidence>
<accession>A0A9D4PWH8</accession>
<reference evidence="1" key="1">
    <citation type="journal article" date="2020" name="Cell">
        <title>Large-Scale Comparative Analyses of Tick Genomes Elucidate Their Genetic Diversity and Vector Capacities.</title>
        <authorList>
            <consortium name="Tick Genome and Microbiome Consortium (TIGMIC)"/>
            <person name="Jia N."/>
            <person name="Wang J."/>
            <person name="Shi W."/>
            <person name="Du L."/>
            <person name="Sun Y."/>
            <person name="Zhan W."/>
            <person name="Jiang J.F."/>
            <person name="Wang Q."/>
            <person name="Zhang B."/>
            <person name="Ji P."/>
            <person name="Bell-Sakyi L."/>
            <person name="Cui X.M."/>
            <person name="Yuan T.T."/>
            <person name="Jiang B.G."/>
            <person name="Yang W.F."/>
            <person name="Lam T.T."/>
            <person name="Chang Q.C."/>
            <person name="Ding S.J."/>
            <person name="Wang X.J."/>
            <person name="Zhu J.G."/>
            <person name="Ruan X.D."/>
            <person name="Zhao L."/>
            <person name="Wei J.T."/>
            <person name="Ye R.Z."/>
            <person name="Que T.C."/>
            <person name="Du C.H."/>
            <person name="Zhou Y.H."/>
            <person name="Cheng J.X."/>
            <person name="Dai P.F."/>
            <person name="Guo W.B."/>
            <person name="Han X.H."/>
            <person name="Huang E.J."/>
            <person name="Li L.F."/>
            <person name="Wei W."/>
            <person name="Gao Y.C."/>
            <person name="Liu J.Z."/>
            <person name="Shao H.Z."/>
            <person name="Wang X."/>
            <person name="Wang C.C."/>
            <person name="Yang T.C."/>
            <person name="Huo Q.B."/>
            <person name="Li W."/>
            <person name="Chen H.Y."/>
            <person name="Chen S.E."/>
            <person name="Zhou L.G."/>
            <person name="Ni X.B."/>
            <person name="Tian J.H."/>
            <person name="Sheng Y."/>
            <person name="Liu T."/>
            <person name="Pan Y.S."/>
            <person name="Xia L.Y."/>
            <person name="Li J."/>
            <person name="Zhao F."/>
            <person name="Cao W.C."/>
        </authorList>
    </citation>
    <scope>NUCLEOTIDE SEQUENCE</scope>
    <source>
        <strain evidence="1">Rsan-2018</strain>
    </source>
</reference>
<proteinExistence type="predicted"/>
<protein>
    <recommendedName>
        <fullName evidence="3">Tick transposon</fullName>
    </recommendedName>
</protein>
<keyword evidence="2" id="KW-1185">Reference proteome</keyword>
<name>A0A9D4PWH8_RHISA</name>
<evidence type="ECO:0008006" key="3">
    <source>
        <dbReference type="Google" id="ProtNLM"/>
    </source>
</evidence>
<comment type="caution">
    <text evidence="1">The sequence shown here is derived from an EMBL/GenBank/DDBJ whole genome shotgun (WGS) entry which is preliminary data.</text>
</comment>
<organism evidence="1 2">
    <name type="scientific">Rhipicephalus sanguineus</name>
    <name type="common">Brown dog tick</name>
    <name type="synonym">Ixodes sanguineus</name>
    <dbReference type="NCBI Taxonomy" id="34632"/>
    <lineage>
        <taxon>Eukaryota</taxon>
        <taxon>Metazoa</taxon>
        <taxon>Ecdysozoa</taxon>
        <taxon>Arthropoda</taxon>
        <taxon>Chelicerata</taxon>
        <taxon>Arachnida</taxon>
        <taxon>Acari</taxon>
        <taxon>Parasitiformes</taxon>
        <taxon>Ixodida</taxon>
        <taxon>Ixodoidea</taxon>
        <taxon>Ixodidae</taxon>
        <taxon>Rhipicephalinae</taxon>
        <taxon>Rhipicephalus</taxon>
        <taxon>Rhipicephalus</taxon>
    </lineage>
</organism>
<dbReference type="AlphaFoldDB" id="A0A9D4PWH8"/>
<sequence length="162" mass="17831">MLLLHDVQSAFVRLPKTAVQVALDSLGISGCLRIRLTLAGRPLLPVAADRPPKLLPEHGLSRHDRSTLFLLRTGSVWTAVKLHAKGRISSPSCSRCGDMETLDQLLCSCPALAQERAVVTATYRRYGLPSSTTSQLVHPVCPHIPAFHSLFEFVNSNRLLYH</sequence>
<dbReference type="Proteomes" id="UP000821837">
    <property type="component" value="Unassembled WGS sequence"/>
</dbReference>
<gene>
    <name evidence="1" type="ORF">HPB52_002796</name>
</gene>
<dbReference type="EMBL" id="JABSTV010001250">
    <property type="protein sequence ID" value="KAH7955653.1"/>
    <property type="molecule type" value="Genomic_DNA"/>
</dbReference>
<reference evidence="1" key="2">
    <citation type="submission" date="2021-09" db="EMBL/GenBank/DDBJ databases">
        <authorList>
            <person name="Jia N."/>
            <person name="Wang J."/>
            <person name="Shi W."/>
            <person name="Du L."/>
            <person name="Sun Y."/>
            <person name="Zhan W."/>
            <person name="Jiang J."/>
            <person name="Wang Q."/>
            <person name="Zhang B."/>
            <person name="Ji P."/>
            <person name="Sakyi L.B."/>
            <person name="Cui X."/>
            <person name="Yuan T."/>
            <person name="Jiang B."/>
            <person name="Yang W."/>
            <person name="Lam T.T.-Y."/>
            <person name="Chang Q."/>
            <person name="Ding S."/>
            <person name="Wang X."/>
            <person name="Zhu J."/>
            <person name="Ruan X."/>
            <person name="Zhao L."/>
            <person name="Wei J."/>
            <person name="Que T."/>
            <person name="Du C."/>
            <person name="Cheng J."/>
            <person name="Dai P."/>
            <person name="Han X."/>
            <person name="Huang E."/>
            <person name="Gao Y."/>
            <person name="Liu J."/>
            <person name="Shao H."/>
            <person name="Ye R."/>
            <person name="Li L."/>
            <person name="Wei W."/>
            <person name="Wang X."/>
            <person name="Wang C."/>
            <person name="Huo Q."/>
            <person name="Li W."/>
            <person name="Guo W."/>
            <person name="Chen H."/>
            <person name="Chen S."/>
            <person name="Zhou L."/>
            <person name="Zhou L."/>
            <person name="Ni X."/>
            <person name="Tian J."/>
            <person name="Zhou Y."/>
            <person name="Sheng Y."/>
            <person name="Liu T."/>
            <person name="Pan Y."/>
            <person name="Xia L."/>
            <person name="Li J."/>
            <person name="Zhao F."/>
            <person name="Cao W."/>
        </authorList>
    </citation>
    <scope>NUCLEOTIDE SEQUENCE</scope>
    <source>
        <strain evidence="1">Rsan-2018</strain>
        <tissue evidence="1">Larvae</tissue>
    </source>
</reference>